<comment type="subcellular location">
    <subcellularLocation>
        <location evidence="1">Nucleus</location>
    </subcellularLocation>
</comment>
<dbReference type="EMBL" id="GL996515">
    <property type="protein sequence ID" value="EGV64848.1"/>
    <property type="molecule type" value="Genomic_DNA"/>
</dbReference>
<evidence type="ECO:0000259" key="5">
    <source>
        <dbReference type="Pfam" id="PF20994"/>
    </source>
</evidence>
<dbReference type="InterPro" id="IPR048743">
    <property type="entry name" value="AME1"/>
</dbReference>
<evidence type="ECO:0000313" key="6">
    <source>
        <dbReference type="EMBL" id="EGV64848.1"/>
    </source>
</evidence>
<dbReference type="HOGENOM" id="CLU_799249_0_0_1"/>
<feature type="compositionally biased region" description="Basic and acidic residues" evidence="4">
    <location>
        <begin position="8"/>
        <end position="21"/>
    </location>
</feature>
<dbReference type="KEGG" id="cten:18249775"/>
<evidence type="ECO:0000256" key="3">
    <source>
        <dbReference type="SAM" id="Coils"/>
    </source>
</evidence>
<feature type="compositionally biased region" description="Low complexity" evidence="4">
    <location>
        <begin position="56"/>
        <end position="72"/>
    </location>
</feature>
<organism evidence="7">
    <name type="scientific">Candida tenuis (strain ATCC 10573 / BCRC 21748 / CBS 615 / JCM 9827 / NBRC 10315 / NRRL Y-1498 / VKM Y-70)</name>
    <name type="common">Yeast</name>
    <name type="synonym">Yamadazyma tenuis</name>
    <dbReference type="NCBI Taxonomy" id="590646"/>
    <lineage>
        <taxon>Eukaryota</taxon>
        <taxon>Fungi</taxon>
        <taxon>Dikarya</taxon>
        <taxon>Ascomycota</taxon>
        <taxon>Saccharomycotina</taxon>
        <taxon>Pichiomycetes</taxon>
        <taxon>Debaryomycetaceae</taxon>
        <taxon>Yamadazyma</taxon>
    </lineage>
</organism>
<sequence length="347" mass="39221">MLESALNEDTHLPKLRSESHKISPGTFYKPPHQIPSAPENFDQNNSELPRSTSATPSVDVDGGSDPGDVSPVVRKRGRPKKQKTPSVEPEAPKRPRGRPRKGTSNPVDTTVDLSDGSIATRRQRRRTAQIGESVASMSSLSRVRKPVPLTKQAQAGKSVQRPLNIDIDRLIVDINRDKRLKVNVLDVLKHLVKTFETPDFPTDLKNPKVIQNDFKTHLLDYLNHLADVHGSIHDLVHEINRVRKEKEEMRRNIFEIRRSYADVMNDLNKTRSQFSDSKRKYDSFISLTRELDELRSQATSSSSSGNHISSIDREITILDQLFNPINGLQVTLSQTNETLEHIDRGLN</sequence>
<proteinExistence type="predicted"/>
<dbReference type="Pfam" id="PF20994">
    <property type="entry name" value="CENPU"/>
    <property type="match status" value="1"/>
</dbReference>
<dbReference type="InterPro" id="IPR027267">
    <property type="entry name" value="AH/BAR_dom_sf"/>
</dbReference>
<dbReference type="GO" id="GO:0003677">
    <property type="term" value="F:DNA binding"/>
    <property type="evidence" value="ECO:0007669"/>
    <property type="project" value="InterPro"/>
</dbReference>
<dbReference type="GeneID" id="18249775"/>
<dbReference type="GO" id="GO:0006355">
    <property type="term" value="P:regulation of DNA-templated transcription"/>
    <property type="evidence" value="ECO:0007669"/>
    <property type="project" value="InterPro"/>
</dbReference>
<gene>
    <name evidence="6" type="ORF">CANTEDRAFT_134153</name>
</gene>
<dbReference type="Proteomes" id="UP000000707">
    <property type="component" value="Unassembled WGS sequence"/>
</dbReference>
<dbReference type="GO" id="GO:0005634">
    <property type="term" value="C:nucleus"/>
    <property type="evidence" value="ECO:0007669"/>
    <property type="project" value="UniProtKB-SubCell"/>
</dbReference>
<feature type="domain" description="Inner kinetochore subunit AME1" evidence="5">
    <location>
        <begin position="210"/>
        <end position="341"/>
    </location>
</feature>
<keyword evidence="2" id="KW-0539">Nucleus</keyword>
<feature type="compositionally biased region" description="Polar residues" evidence="4">
    <location>
        <begin position="103"/>
        <end position="112"/>
    </location>
</feature>
<keyword evidence="3" id="KW-0175">Coiled coil</keyword>
<feature type="coiled-coil region" evidence="3">
    <location>
        <begin position="232"/>
        <end position="259"/>
    </location>
</feature>
<name>G3B0Z9_CANTC</name>
<evidence type="ECO:0000313" key="7">
    <source>
        <dbReference type="Proteomes" id="UP000000707"/>
    </source>
</evidence>
<accession>G3B0Z9</accession>
<dbReference type="InterPro" id="IPR000637">
    <property type="entry name" value="HMGI/Y_DNA-bd_CS"/>
</dbReference>
<feature type="compositionally biased region" description="Polar residues" evidence="4">
    <location>
        <begin position="41"/>
        <end position="55"/>
    </location>
</feature>
<protein>
    <recommendedName>
        <fullName evidence="5">Inner kinetochore subunit AME1 domain-containing protein</fullName>
    </recommendedName>
</protein>
<evidence type="ECO:0000256" key="2">
    <source>
        <dbReference type="ARBA" id="ARBA00023242"/>
    </source>
</evidence>
<reference evidence="6 7" key="1">
    <citation type="journal article" date="2011" name="Proc. Natl. Acad. Sci. U.S.A.">
        <title>Comparative genomics of xylose-fermenting fungi for enhanced biofuel production.</title>
        <authorList>
            <person name="Wohlbach D.J."/>
            <person name="Kuo A."/>
            <person name="Sato T.K."/>
            <person name="Potts K.M."/>
            <person name="Salamov A.A."/>
            <person name="LaButti K.M."/>
            <person name="Sun H."/>
            <person name="Clum A."/>
            <person name="Pangilinan J.L."/>
            <person name="Lindquist E.A."/>
            <person name="Lucas S."/>
            <person name="Lapidus A."/>
            <person name="Jin M."/>
            <person name="Gunawan C."/>
            <person name="Balan V."/>
            <person name="Dale B.E."/>
            <person name="Jeffries T.W."/>
            <person name="Zinkel R."/>
            <person name="Barry K.W."/>
            <person name="Grigoriev I.V."/>
            <person name="Gasch A.P."/>
        </authorList>
    </citation>
    <scope>NUCLEOTIDE SEQUENCE [LARGE SCALE GENOMIC DNA]</scope>
    <source>
        <strain evidence="7">ATCC 10573 / BCRC 21748 / CBS 615 / JCM 9827 / NBRC 10315 / NRRL Y-1498 / VKM Y-70</strain>
    </source>
</reference>
<keyword evidence="7" id="KW-1185">Reference proteome</keyword>
<dbReference type="SUPFAM" id="SSF103657">
    <property type="entry name" value="BAR/IMD domain-like"/>
    <property type="match status" value="1"/>
</dbReference>
<dbReference type="eggNOG" id="KOG4549">
    <property type="taxonomic scope" value="Eukaryota"/>
</dbReference>
<dbReference type="PROSITE" id="PS00354">
    <property type="entry name" value="HMGI_Y"/>
    <property type="match status" value="1"/>
</dbReference>
<dbReference type="Gene3D" id="1.20.1270.60">
    <property type="entry name" value="Arfaptin homology (AH) domain/BAR domain"/>
    <property type="match status" value="1"/>
</dbReference>
<dbReference type="PRINTS" id="PR00929">
    <property type="entry name" value="ATHOOK"/>
</dbReference>
<dbReference type="AlphaFoldDB" id="G3B0Z9"/>
<evidence type="ECO:0000256" key="4">
    <source>
        <dbReference type="SAM" id="MobiDB-lite"/>
    </source>
</evidence>
<evidence type="ECO:0000256" key="1">
    <source>
        <dbReference type="ARBA" id="ARBA00004123"/>
    </source>
</evidence>
<feature type="compositionally biased region" description="Basic residues" evidence="4">
    <location>
        <begin position="73"/>
        <end position="83"/>
    </location>
</feature>
<feature type="region of interest" description="Disordered" evidence="4">
    <location>
        <begin position="1"/>
        <end position="156"/>
    </location>
</feature>
<dbReference type="OrthoDB" id="3995136at2759"/>
<dbReference type="InterPro" id="IPR017956">
    <property type="entry name" value="AT_hook_DNA-bd_motif"/>
</dbReference>